<evidence type="ECO:0000256" key="2">
    <source>
        <dbReference type="ARBA" id="ARBA00022526"/>
    </source>
</evidence>
<dbReference type="GO" id="GO:0006006">
    <property type="term" value="P:glucose metabolic process"/>
    <property type="evidence" value="ECO:0007669"/>
    <property type="project" value="UniProtKB-KW"/>
</dbReference>
<dbReference type="InterPro" id="IPR050282">
    <property type="entry name" value="Cycloisomerase_2"/>
</dbReference>
<organism evidence="4 5">
    <name type="scientific">Acidisarcina polymorpha</name>
    <dbReference type="NCBI Taxonomy" id="2211140"/>
    <lineage>
        <taxon>Bacteria</taxon>
        <taxon>Pseudomonadati</taxon>
        <taxon>Acidobacteriota</taxon>
        <taxon>Terriglobia</taxon>
        <taxon>Terriglobales</taxon>
        <taxon>Acidobacteriaceae</taxon>
        <taxon>Acidisarcina</taxon>
    </lineage>
</organism>
<keyword evidence="3" id="KW-0732">Signal</keyword>
<feature type="signal peptide" evidence="3">
    <location>
        <begin position="1"/>
        <end position="23"/>
    </location>
</feature>
<dbReference type="InterPro" id="IPR011048">
    <property type="entry name" value="Haem_d1_sf"/>
</dbReference>
<dbReference type="InterPro" id="IPR015943">
    <property type="entry name" value="WD40/YVTN_repeat-like_dom_sf"/>
</dbReference>
<protein>
    <submittedName>
        <fullName evidence="4">6-phosphogluconolactonase</fullName>
    </submittedName>
</protein>
<dbReference type="PANTHER" id="PTHR30344">
    <property type="entry name" value="6-PHOSPHOGLUCONOLACTONASE-RELATED"/>
    <property type="match status" value="1"/>
</dbReference>
<dbReference type="InterPro" id="IPR019405">
    <property type="entry name" value="Lactonase_7-beta_prop"/>
</dbReference>
<dbReference type="SUPFAM" id="SSF51004">
    <property type="entry name" value="C-terminal (heme d1) domain of cytochrome cd1-nitrite reductase"/>
    <property type="match status" value="1"/>
</dbReference>
<dbReference type="Pfam" id="PF10282">
    <property type="entry name" value="Lactonase"/>
    <property type="match status" value="1"/>
</dbReference>
<dbReference type="AlphaFoldDB" id="A0A2Z5FYV1"/>
<dbReference type="EMBL" id="CP030840">
    <property type="protein sequence ID" value="AXC12093.1"/>
    <property type="molecule type" value="Genomic_DNA"/>
</dbReference>
<dbReference type="GO" id="GO:0017057">
    <property type="term" value="F:6-phosphogluconolactonase activity"/>
    <property type="evidence" value="ECO:0007669"/>
    <property type="project" value="TreeGrafter"/>
</dbReference>
<dbReference type="KEGG" id="abas:ACPOL_2785"/>
<comment type="similarity">
    <text evidence="1">Belongs to the cycloisomerase 2 family.</text>
</comment>
<gene>
    <name evidence="4" type="ORF">ACPOL_2785</name>
</gene>
<evidence type="ECO:0000256" key="1">
    <source>
        <dbReference type="ARBA" id="ARBA00005564"/>
    </source>
</evidence>
<name>A0A2Z5FYV1_9BACT</name>
<evidence type="ECO:0000313" key="4">
    <source>
        <dbReference type="EMBL" id="AXC12093.1"/>
    </source>
</evidence>
<dbReference type="OrthoDB" id="9790815at2"/>
<evidence type="ECO:0000313" key="5">
    <source>
        <dbReference type="Proteomes" id="UP000253606"/>
    </source>
</evidence>
<keyword evidence="2" id="KW-0119">Carbohydrate metabolism</keyword>
<evidence type="ECO:0000256" key="3">
    <source>
        <dbReference type="SAM" id="SignalP"/>
    </source>
</evidence>
<proteinExistence type="inferred from homology"/>
<dbReference type="PANTHER" id="PTHR30344:SF1">
    <property type="entry name" value="6-PHOSPHOGLUCONOLACTONASE"/>
    <property type="match status" value="1"/>
</dbReference>
<dbReference type="Gene3D" id="2.130.10.10">
    <property type="entry name" value="YVTN repeat-like/Quinoprotein amine dehydrogenase"/>
    <property type="match status" value="1"/>
</dbReference>
<dbReference type="RefSeq" id="WP_114207408.1">
    <property type="nucleotide sequence ID" value="NZ_CP030840.1"/>
</dbReference>
<dbReference type="Proteomes" id="UP000253606">
    <property type="component" value="Chromosome"/>
</dbReference>
<reference evidence="4 5" key="1">
    <citation type="journal article" date="2018" name="Front. Microbiol.">
        <title>Hydrolytic Capabilities as a Key to Environmental Success: Chitinolytic and Cellulolytic Acidobacteria From Acidic Sub-arctic Soils and Boreal Peatlands.</title>
        <authorList>
            <person name="Belova S.E."/>
            <person name="Ravin N.V."/>
            <person name="Pankratov T.A."/>
            <person name="Rakitin A.L."/>
            <person name="Ivanova A.A."/>
            <person name="Beletsky A.V."/>
            <person name="Mardanov A.V."/>
            <person name="Sinninghe Damste J.S."/>
            <person name="Dedysh S.N."/>
        </authorList>
    </citation>
    <scope>NUCLEOTIDE SEQUENCE [LARGE SCALE GENOMIC DNA]</scope>
    <source>
        <strain evidence="4 5">SBC82</strain>
    </source>
</reference>
<keyword evidence="5" id="KW-1185">Reference proteome</keyword>
<keyword evidence="2" id="KW-0313">Glucose metabolism</keyword>
<dbReference type="GO" id="GO:0005829">
    <property type="term" value="C:cytosol"/>
    <property type="evidence" value="ECO:0007669"/>
    <property type="project" value="TreeGrafter"/>
</dbReference>
<accession>A0A2Z5FYV1</accession>
<sequence length="376" mass="40741">MQRIAVRVLSSLLVIILSAPVMAEDMFVYFGSHGSGPHIGFSLAHFDTETGKLTEPVFLEEAVAPAYFIIRPDGRRLYTCNSFPGSSVSAYAIDPATAKLTLLNRQPSGGGDPSYVSLDPSGRYLMVANYLGGSAAVFALRHDGSIGRRTAFVQHVGASLDPNDPRHAHAHSIRFDPSHRFVLLADLGLDKIFVYRLNPKTGALTPNDPPFATVAPGSGPRHIAFDPRDRYVYAINQTANSIVGFGWDSNRGILTRFETVSTLPKGFKGENTGSEILMHPSGKFLYATNRGNNSVAVFSVQADTGRLTPVQYISTQGKTPRNADFDPTGKWLLVTNKDSNNAVVFRIDQSTGQLTQNGDPISVPAPFCERFLPAGK</sequence>
<feature type="chain" id="PRO_5016410235" evidence="3">
    <location>
        <begin position="24"/>
        <end position="376"/>
    </location>
</feature>